<dbReference type="PANTHER" id="PTHR33406">
    <property type="entry name" value="MEMBRANE PROTEIN MJ1562-RELATED"/>
    <property type="match status" value="1"/>
</dbReference>
<feature type="transmembrane region" description="Helical" evidence="6">
    <location>
        <begin position="213"/>
        <end position="232"/>
    </location>
</feature>
<gene>
    <name evidence="8" type="primary">ydgH</name>
    <name evidence="8" type="ORF">NCTC13149_00203</name>
</gene>
<evidence type="ECO:0000256" key="6">
    <source>
        <dbReference type="SAM" id="Phobius"/>
    </source>
</evidence>
<dbReference type="InterPro" id="IPR004869">
    <property type="entry name" value="MMPL_dom"/>
</dbReference>
<dbReference type="SUPFAM" id="SSF82866">
    <property type="entry name" value="Multidrug efflux transporter AcrB transmembrane domain"/>
    <property type="match status" value="2"/>
</dbReference>
<feature type="transmembrane region" description="Helical" evidence="6">
    <location>
        <begin position="631"/>
        <end position="658"/>
    </location>
</feature>
<protein>
    <submittedName>
        <fullName evidence="8">Membrane protein ydgH</fullName>
    </submittedName>
</protein>
<feature type="transmembrane region" description="Helical" evidence="6">
    <location>
        <begin position="252"/>
        <end position="277"/>
    </location>
</feature>
<accession>A0A379C257</accession>
<evidence type="ECO:0000256" key="2">
    <source>
        <dbReference type="ARBA" id="ARBA00022475"/>
    </source>
</evidence>
<reference evidence="8 9" key="1">
    <citation type="submission" date="2018-06" db="EMBL/GenBank/DDBJ databases">
        <authorList>
            <consortium name="Pathogen Informatics"/>
            <person name="Doyle S."/>
        </authorList>
    </citation>
    <scope>NUCLEOTIDE SEQUENCE [LARGE SCALE GENOMIC DNA]</scope>
    <source>
        <strain evidence="8 9">NCTC13149</strain>
    </source>
</reference>
<feature type="transmembrane region" description="Helical" evidence="6">
    <location>
        <begin position="178"/>
        <end position="201"/>
    </location>
</feature>
<dbReference type="Proteomes" id="UP000255517">
    <property type="component" value="Unassembled WGS sequence"/>
</dbReference>
<proteinExistence type="predicted"/>
<feature type="transmembrane region" description="Helical" evidence="6">
    <location>
        <begin position="601"/>
        <end position="619"/>
    </location>
</feature>
<feature type="transmembrane region" description="Helical" evidence="6">
    <location>
        <begin position="155"/>
        <end position="172"/>
    </location>
</feature>
<evidence type="ECO:0000259" key="7">
    <source>
        <dbReference type="PROSITE" id="PS50156"/>
    </source>
</evidence>
<dbReference type="InterPro" id="IPR050545">
    <property type="entry name" value="Mycobact_MmpL"/>
</dbReference>
<dbReference type="Gene3D" id="1.20.1640.10">
    <property type="entry name" value="Multidrug efflux transporter AcrB transmembrane domain"/>
    <property type="match status" value="2"/>
</dbReference>
<feature type="transmembrane region" description="Helical" evidence="6">
    <location>
        <begin position="505"/>
        <end position="532"/>
    </location>
</feature>
<sequence>MTALIIPSLIAYKLTGVNYDILSYLPKDLNSTKGQEILDKDFKNAATGMLILEGTDHEAEILREKILEIDGVEDVISKSSTVGDMVPQEFLPDDIKDIFYSKDSTLMIVKFSDSSSSIKTMNAIDKIKKIESKQKYLSGISALVKDTKDLIDKETPLYVGLAVALGLIILSLTNESTIVPFVFILTIGYAVIYNFGTNIFLGEISYLTKAIAAVLQLAVTMDYSIFLYHRYVEEKKYCENKNDAMDIAIQKTISSLFASSLTTFAGFIVLIAMRLGLGKDIGLVMSKGVLIGLLSTIIVLPAMLLVVEKFINKYNHKVLLPEFNKLAEFTINHKKALFAIFIVLFIPAIYGSIHTKLYYNLDRSLPQDLDSIIALNKMKKDYDMASTHFILVKDDLSNSSLEDLISDLKEIDGINSVLSISSVTGVTLPIEFLPNKLQDNFSKGGYQMIMTNSKYQTASPEVKNQIKNMRNVINKYDKKGLLTGEAVLTDDLTVISERDFKIVNAISIGVVFLIIAIVFKSIGIPIVLIGAIELAIQINMGIPFYLNHTIPFITSIIIGVIQLGSTIDYSILMTDRFLVEYKQLKDVDKSLKISVKETSKSIVASALSFMAATIGVGMYSKMEIVSTICIFLARGAIISMLVILVLLPAIISISFPLIKNTTKSLKVKEKKNE</sequence>
<feature type="transmembrane region" description="Helical" evidence="6">
    <location>
        <begin position="336"/>
        <end position="353"/>
    </location>
</feature>
<feature type="transmembrane region" description="Helical" evidence="6">
    <location>
        <begin position="552"/>
        <end position="572"/>
    </location>
</feature>
<feature type="transmembrane region" description="Helical" evidence="6">
    <location>
        <begin position="289"/>
        <end position="307"/>
    </location>
</feature>
<dbReference type="PROSITE" id="PS50156">
    <property type="entry name" value="SSD"/>
    <property type="match status" value="1"/>
</dbReference>
<evidence type="ECO:0000256" key="4">
    <source>
        <dbReference type="ARBA" id="ARBA00022989"/>
    </source>
</evidence>
<evidence type="ECO:0000313" key="9">
    <source>
        <dbReference type="Proteomes" id="UP000255517"/>
    </source>
</evidence>
<evidence type="ECO:0000313" key="8">
    <source>
        <dbReference type="EMBL" id="SUB56432.1"/>
    </source>
</evidence>
<comment type="subcellular location">
    <subcellularLocation>
        <location evidence="1">Cell membrane</location>
        <topology evidence="1">Multi-pass membrane protein</topology>
    </subcellularLocation>
</comment>
<dbReference type="GO" id="GO:0005886">
    <property type="term" value="C:plasma membrane"/>
    <property type="evidence" value="ECO:0007669"/>
    <property type="project" value="UniProtKB-SubCell"/>
</dbReference>
<evidence type="ECO:0000256" key="1">
    <source>
        <dbReference type="ARBA" id="ARBA00004651"/>
    </source>
</evidence>
<keyword evidence="5 6" id="KW-0472">Membrane</keyword>
<dbReference type="EMBL" id="UGSZ01000001">
    <property type="protein sequence ID" value="SUB56432.1"/>
    <property type="molecule type" value="Genomic_DNA"/>
</dbReference>
<keyword evidence="3 6" id="KW-0812">Transmembrane</keyword>
<name>A0A379C257_9FIRM</name>
<dbReference type="Pfam" id="PF03176">
    <property type="entry name" value="MMPL"/>
    <property type="match status" value="2"/>
</dbReference>
<feature type="domain" description="SSD" evidence="7">
    <location>
        <begin position="506"/>
        <end position="653"/>
    </location>
</feature>
<dbReference type="PANTHER" id="PTHR33406:SF13">
    <property type="entry name" value="MEMBRANE PROTEIN YDFJ"/>
    <property type="match status" value="1"/>
</dbReference>
<organism evidence="8 9">
    <name type="scientific">Peptoniphilus lacrimalis</name>
    <dbReference type="NCBI Taxonomy" id="33031"/>
    <lineage>
        <taxon>Bacteria</taxon>
        <taxon>Bacillati</taxon>
        <taxon>Bacillota</taxon>
        <taxon>Tissierellia</taxon>
        <taxon>Tissierellales</taxon>
        <taxon>Peptoniphilaceae</taxon>
        <taxon>Peptoniphilus</taxon>
    </lineage>
</organism>
<evidence type="ECO:0000256" key="5">
    <source>
        <dbReference type="ARBA" id="ARBA00023136"/>
    </source>
</evidence>
<keyword evidence="2" id="KW-1003">Cell membrane</keyword>
<evidence type="ECO:0000256" key="3">
    <source>
        <dbReference type="ARBA" id="ARBA00022692"/>
    </source>
</evidence>
<keyword evidence="4 6" id="KW-1133">Transmembrane helix</keyword>
<dbReference type="STRING" id="1122949.GCA_000378725_00274"/>
<dbReference type="InterPro" id="IPR000731">
    <property type="entry name" value="SSD"/>
</dbReference>
<dbReference type="AlphaFoldDB" id="A0A379C257"/>